<keyword evidence="6" id="KW-0735">Signal-anchor</keyword>
<protein>
    <recommendedName>
        <fullName evidence="10">Hexosyltransferase</fullName>
        <ecNumber evidence="10">2.4.1.-</ecNumber>
    </recommendedName>
</protein>
<keyword evidence="4" id="KW-0808">Transferase</keyword>
<dbReference type="Pfam" id="PF01762">
    <property type="entry name" value="Galactosyl_T"/>
    <property type="match status" value="1"/>
</dbReference>
<keyword evidence="3 10" id="KW-0328">Glycosyltransferase</keyword>
<dbReference type="STRING" id="53326.A0A016WNF1"/>
<dbReference type="GO" id="GO:0016758">
    <property type="term" value="F:hexosyltransferase activity"/>
    <property type="evidence" value="ECO:0007669"/>
    <property type="project" value="InterPro"/>
</dbReference>
<dbReference type="OrthoDB" id="6355886at2759"/>
<evidence type="ECO:0000256" key="10">
    <source>
        <dbReference type="RuleBase" id="RU363063"/>
    </source>
</evidence>
<dbReference type="Gene3D" id="3.90.550.50">
    <property type="match status" value="1"/>
</dbReference>
<evidence type="ECO:0000256" key="9">
    <source>
        <dbReference type="ARBA" id="ARBA00023136"/>
    </source>
</evidence>
<reference evidence="12" key="1">
    <citation type="journal article" date="2015" name="Nat. Genet.">
        <title>The genome and transcriptome of the zoonotic hookworm Ancylostoma ceylanicum identify infection-specific gene families.</title>
        <authorList>
            <person name="Schwarz E.M."/>
            <person name="Hu Y."/>
            <person name="Antoshechkin I."/>
            <person name="Miller M.M."/>
            <person name="Sternberg P.W."/>
            <person name="Aroian R.V."/>
        </authorList>
    </citation>
    <scope>NUCLEOTIDE SEQUENCE</scope>
    <source>
        <strain evidence="12">HY135</strain>
    </source>
</reference>
<comment type="caution">
    <text evidence="11">The sequence shown here is derived from an EMBL/GenBank/DDBJ whole genome shotgun (WGS) entry which is preliminary data.</text>
</comment>
<organism evidence="11 12">
    <name type="scientific">Ancylostoma ceylanicum</name>
    <dbReference type="NCBI Taxonomy" id="53326"/>
    <lineage>
        <taxon>Eukaryota</taxon>
        <taxon>Metazoa</taxon>
        <taxon>Ecdysozoa</taxon>
        <taxon>Nematoda</taxon>
        <taxon>Chromadorea</taxon>
        <taxon>Rhabditida</taxon>
        <taxon>Rhabditina</taxon>
        <taxon>Rhabditomorpha</taxon>
        <taxon>Strongyloidea</taxon>
        <taxon>Ancylostomatidae</taxon>
        <taxon>Ancylostomatinae</taxon>
        <taxon>Ancylostoma</taxon>
    </lineage>
</organism>
<keyword evidence="8 10" id="KW-0333">Golgi apparatus</keyword>
<evidence type="ECO:0000256" key="7">
    <source>
        <dbReference type="ARBA" id="ARBA00022989"/>
    </source>
</evidence>
<evidence type="ECO:0000256" key="4">
    <source>
        <dbReference type="ARBA" id="ARBA00022679"/>
    </source>
</evidence>
<dbReference type="AlphaFoldDB" id="A0A016WNF1"/>
<evidence type="ECO:0000313" key="12">
    <source>
        <dbReference type="Proteomes" id="UP000024635"/>
    </source>
</evidence>
<evidence type="ECO:0000256" key="3">
    <source>
        <dbReference type="ARBA" id="ARBA00022676"/>
    </source>
</evidence>
<accession>A0A016WNF1</accession>
<evidence type="ECO:0000256" key="5">
    <source>
        <dbReference type="ARBA" id="ARBA00022692"/>
    </source>
</evidence>
<evidence type="ECO:0000256" key="8">
    <source>
        <dbReference type="ARBA" id="ARBA00023034"/>
    </source>
</evidence>
<evidence type="ECO:0000256" key="2">
    <source>
        <dbReference type="ARBA" id="ARBA00008661"/>
    </source>
</evidence>
<dbReference type="PANTHER" id="PTHR11214">
    <property type="entry name" value="BETA-1,3-N-ACETYLGLUCOSAMINYLTRANSFERASE"/>
    <property type="match status" value="1"/>
</dbReference>
<dbReference type="EMBL" id="JARK01000196">
    <property type="protein sequence ID" value="EYC40802.1"/>
    <property type="molecule type" value="Genomic_DNA"/>
</dbReference>
<sequence length="320" mass="37653">MTICQLVFLSIATIAILVVYKSITRRHIVESVDPWMPLNIDAVNGLTHHMFGYESFKDPLLQPTKYLVVPSPDCRRTRFLVIVFTAPDDFESRDRWRRIYGGQRMRHKFGYCVIFPIGRLQSEQGSARLSEEINFFDDILQGDYVESYRNITIKTLSALRFIAVAYPRADLIMKIDDDVAWNVPKVSNYVSRAQPRSISCYKFEARSPIRKSRSKWYVTYEEYPHEKFPQHCSGVAYVLDREALLPMLNAVPQLKYFWIDDVFITGFLTRDADVSFVEINRYIELEPFRKKFPDKVFYDDMMFYGTSKENIGRQFVARTW</sequence>
<comment type="similarity">
    <text evidence="2 10">Belongs to the glycosyltransferase 31 family.</text>
</comment>
<evidence type="ECO:0000256" key="6">
    <source>
        <dbReference type="ARBA" id="ARBA00022968"/>
    </source>
</evidence>
<dbReference type="EC" id="2.4.1.-" evidence="10"/>
<evidence type="ECO:0000313" key="11">
    <source>
        <dbReference type="EMBL" id="EYC40802.1"/>
    </source>
</evidence>
<dbReference type="PANTHER" id="PTHR11214:SF3">
    <property type="entry name" value="BETA-1,3-GALACTOSYLTRANSFERASE 6"/>
    <property type="match status" value="1"/>
</dbReference>
<proteinExistence type="inferred from homology"/>
<keyword evidence="5" id="KW-0812">Transmembrane</keyword>
<dbReference type="GO" id="GO:0000139">
    <property type="term" value="C:Golgi membrane"/>
    <property type="evidence" value="ECO:0007669"/>
    <property type="project" value="UniProtKB-SubCell"/>
</dbReference>
<keyword evidence="9" id="KW-0472">Membrane</keyword>
<name>A0A016WNF1_9BILA</name>
<keyword evidence="7" id="KW-1133">Transmembrane helix</keyword>
<dbReference type="Proteomes" id="UP000024635">
    <property type="component" value="Unassembled WGS sequence"/>
</dbReference>
<dbReference type="GO" id="GO:0006493">
    <property type="term" value="P:protein O-linked glycosylation"/>
    <property type="evidence" value="ECO:0007669"/>
    <property type="project" value="TreeGrafter"/>
</dbReference>
<evidence type="ECO:0000256" key="1">
    <source>
        <dbReference type="ARBA" id="ARBA00004323"/>
    </source>
</evidence>
<keyword evidence="12" id="KW-1185">Reference proteome</keyword>
<dbReference type="InterPro" id="IPR002659">
    <property type="entry name" value="Glyco_trans_31"/>
</dbReference>
<comment type="subcellular location">
    <subcellularLocation>
        <location evidence="1 10">Golgi apparatus membrane</location>
        <topology evidence="1 10">Single-pass type II membrane protein</topology>
    </subcellularLocation>
</comment>
<gene>
    <name evidence="11" type="primary">Acey_s0596.g439</name>
    <name evidence="11" type="ORF">Y032_0596g439</name>
</gene>